<proteinExistence type="inferred from homology"/>
<comment type="similarity">
    <text evidence="2">Belongs to the ABC-4 integral membrane protein family. LolC/E subfamily.</text>
</comment>
<keyword evidence="4 7" id="KW-0812">Transmembrane</keyword>
<reference evidence="10" key="1">
    <citation type="submission" date="2016-10" db="EMBL/GenBank/DDBJ databases">
        <authorList>
            <person name="Varghese N."/>
            <person name="Submissions S."/>
        </authorList>
    </citation>
    <scope>NUCLEOTIDE SEQUENCE [LARGE SCALE GENOMIC DNA]</scope>
    <source>
        <strain evidence="10">S9</strain>
    </source>
</reference>
<evidence type="ECO:0000256" key="4">
    <source>
        <dbReference type="ARBA" id="ARBA00022692"/>
    </source>
</evidence>
<keyword evidence="6 7" id="KW-0472">Membrane</keyword>
<dbReference type="AlphaFoldDB" id="A0A1H9T418"/>
<feature type="transmembrane region" description="Helical" evidence="7">
    <location>
        <begin position="313"/>
        <end position="338"/>
    </location>
</feature>
<accession>A0A1H9T418</accession>
<name>A0A1H9T418_9BACI</name>
<dbReference type="InterPro" id="IPR051447">
    <property type="entry name" value="Lipoprotein-release_system"/>
</dbReference>
<dbReference type="STRING" id="1601833.SAMN05518684_105111"/>
<evidence type="ECO:0000313" key="10">
    <source>
        <dbReference type="Proteomes" id="UP000198571"/>
    </source>
</evidence>
<evidence type="ECO:0000256" key="2">
    <source>
        <dbReference type="ARBA" id="ARBA00005236"/>
    </source>
</evidence>
<dbReference type="Pfam" id="PF02687">
    <property type="entry name" value="FtsX"/>
    <property type="match status" value="1"/>
</dbReference>
<keyword evidence="5 7" id="KW-1133">Transmembrane helix</keyword>
<dbReference type="RefSeq" id="WP_093049759.1">
    <property type="nucleotide sequence ID" value="NZ_FOGT01000005.1"/>
</dbReference>
<dbReference type="EMBL" id="FOGT01000005">
    <property type="protein sequence ID" value="SER91985.1"/>
    <property type="molecule type" value="Genomic_DNA"/>
</dbReference>
<dbReference type="GO" id="GO:0098797">
    <property type="term" value="C:plasma membrane protein complex"/>
    <property type="evidence" value="ECO:0007669"/>
    <property type="project" value="TreeGrafter"/>
</dbReference>
<feature type="transmembrane region" description="Helical" evidence="7">
    <location>
        <begin position="360"/>
        <end position="383"/>
    </location>
</feature>
<dbReference type="PANTHER" id="PTHR30489:SF0">
    <property type="entry name" value="LIPOPROTEIN-RELEASING SYSTEM TRANSMEMBRANE PROTEIN LOLE"/>
    <property type="match status" value="1"/>
</dbReference>
<feature type="transmembrane region" description="Helical" evidence="7">
    <location>
        <begin position="265"/>
        <end position="292"/>
    </location>
</feature>
<dbReference type="InterPro" id="IPR003838">
    <property type="entry name" value="ABC3_permease_C"/>
</dbReference>
<protein>
    <submittedName>
        <fullName evidence="9">ABC-type transport system, involved in lipoprotein release, permease component</fullName>
    </submittedName>
</protein>
<evidence type="ECO:0000259" key="8">
    <source>
        <dbReference type="Pfam" id="PF02687"/>
    </source>
</evidence>
<gene>
    <name evidence="9" type="ORF">SAMN05518684_105111</name>
</gene>
<comment type="subcellular location">
    <subcellularLocation>
        <location evidence="1">Cell membrane</location>
        <topology evidence="1">Multi-pass membrane protein</topology>
    </subcellularLocation>
</comment>
<feature type="domain" description="ABC3 transporter permease C-terminal" evidence="8">
    <location>
        <begin position="268"/>
        <end position="381"/>
    </location>
</feature>
<keyword evidence="10" id="KW-1185">Reference proteome</keyword>
<feature type="transmembrane region" description="Helical" evidence="7">
    <location>
        <begin position="21"/>
        <end position="41"/>
    </location>
</feature>
<evidence type="ECO:0000313" key="9">
    <source>
        <dbReference type="EMBL" id="SER91985.1"/>
    </source>
</evidence>
<keyword evidence="3" id="KW-1003">Cell membrane</keyword>
<evidence type="ECO:0000256" key="6">
    <source>
        <dbReference type="ARBA" id="ARBA00023136"/>
    </source>
</evidence>
<dbReference type="GO" id="GO:0044874">
    <property type="term" value="P:lipoprotein localization to outer membrane"/>
    <property type="evidence" value="ECO:0007669"/>
    <property type="project" value="TreeGrafter"/>
</dbReference>
<evidence type="ECO:0000256" key="5">
    <source>
        <dbReference type="ARBA" id="ARBA00022989"/>
    </source>
</evidence>
<sequence>MIKKPIDIVKKNIVRFPRRTLLLLSSFMLTGFVLFSSIYMFQSVSNGAELLEGRAGADLIISSGKFNPYSLTGEKDTYFNGKQLLEFLGKNEHITAVAPQLYLETISTVCCGTEGNFPVVAIDPKNDFTLKPFQVLSEPLGDKEVVIGAKAGGDRFIFHAGDEQIQEKVLLFYETYTVKDSLFQTGSGIDDTIYMSLHEAENIITSPFYIKELPENPLSAVFVQVDEGETDTAANEIEEKFPHLHLQFGNELKGNLQQFLQPMKVLSFGVVILVLGMNILQVLTQFIGIVNERKQELGMLRVMGASKWQVGKLMLLEAWLAGAGGGALGIILSFAVFYDQKDLILIVIELPLIFPVWREAILYGGGTAVFLGLWAAVGAGLAIRSLLKSPPFYLVQEGESV</sequence>
<dbReference type="Proteomes" id="UP000198571">
    <property type="component" value="Unassembled WGS sequence"/>
</dbReference>
<dbReference type="PANTHER" id="PTHR30489">
    <property type="entry name" value="LIPOPROTEIN-RELEASING SYSTEM TRANSMEMBRANE PROTEIN LOLE"/>
    <property type="match status" value="1"/>
</dbReference>
<evidence type="ECO:0000256" key="3">
    <source>
        <dbReference type="ARBA" id="ARBA00022475"/>
    </source>
</evidence>
<dbReference type="OrthoDB" id="6313at2"/>
<evidence type="ECO:0000256" key="1">
    <source>
        <dbReference type="ARBA" id="ARBA00004651"/>
    </source>
</evidence>
<keyword evidence="9" id="KW-0449">Lipoprotein</keyword>
<organism evidence="9 10">
    <name type="scientific">Salipaludibacillus aurantiacus</name>
    <dbReference type="NCBI Taxonomy" id="1601833"/>
    <lineage>
        <taxon>Bacteria</taxon>
        <taxon>Bacillati</taxon>
        <taxon>Bacillota</taxon>
        <taxon>Bacilli</taxon>
        <taxon>Bacillales</taxon>
        <taxon>Bacillaceae</taxon>
    </lineage>
</organism>
<evidence type="ECO:0000256" key="7">
    <source>
        <dbReference type="SAM" id="Phobius"/>
    </source>
</evidence>